<protein>
    <submittedName>
        <fullName evidence="1">Uncharacterized protein</fullName>
    </submittedName>
</protein>
<accession>J9CD13</accession>
<reference evidence="1" key="1">
    <citation type="journal article" date="2012" name="PLoS ONE">
        <title>Gene sets for utilization of primary and secondary nutrition supplies in the distal gut of endangered iberian lynx.</title>
        <authorList>
            <person name="Alcaide M."/>
            <person name="Messina E."/>
            <person name="Richter M."/>
            <person name="Bargiela R."/>
            <person name="Peplies J."/>
            <person name="Huws S.A."/>
            <person name="Newbold C.J."/>
            <person name="Golyshin P.N."/>
            <person name="Simon M.A."/>
            <person name="Lopez G."/>
            <person name="Yakimov M.M."/>
            <person name="Ferrer M."/>
        </authorList>
    </citation>
    <scope>NUCLEOTIDE SEQUENCE</scope>
</reference>
<organism evidence="1">
    <name type="scientific">gut metagenome</name>
    <dbReference type="NCBI Taxonomy" id="749906"/>
    <lineage>
        <taxon>unclassified sequences</taxon>
        <taxon>metagenomes</taxon>
        <taxon>organismal metagenomes</taxon>
    </lineage>
</organism>
<sequence>MQHFVKICRGDREKSPIFSSFSANSIRQTPLPCDRLSRLLFLLFHSVFFNTQKISENDLIFPFRHASA</sequence>
<comment type="caution">
    <text evidence="1">The sequence shown here is derived from an EMBL/GenBank/DDBJ whole genome shotgun (WGS) entry which is preliminary data.</text>
</comment>
<dbReference type="EMBL" id="AMCI01004542">
    <property type="protein sequence ID" value="EJW97870.1"/>
    <property type="molecule type" value="Genomic_DNA"/>
</dbReference>
<evidence type="ECO:0000313" key="1">
    <source>
        <dbReference type="EMBL" id="EJW97870.1"/>
    </source>
</evidence>
<dbReference type="AlphaFoldDB" id="J9CD13"/>
<name>J9CD13_9ZZZZ</name>
<gene>
    <name evidence="1" type="ORF">EVA_14023</name>
</gene>
<proteinExistence type="predicted"/>